<sequence>MFSTLNEALNHHTVLEERGITFVEGESQSEFCNFAELYRSSMSALHLLRKNGVNEGSEVILQLDNTREFLVIFWACLLGGFIPVPLTVSKNEESLAKTLRVTGVLNRPFIVAESRHVEELHEHLSRIPDRNCALLNIQDLINQNLEHQEQPISVHPDDVAFIQFSSGTTGEPKGVKLTHRKLLANIYDLEERLGATSEDAFLNWMPLTHDLGMIMFHLLPLVAGLNQYQMPTWLFIRRPVLWLQSASHFKATMLASPNFGIKYFLNAYHKAANQRSFDWNLTPIKAIVNGAEPIDVDACRQFLDEMAVFGLDGKSMKMGYGMAEACVAVCIQEQSEAFTTYYVRRDTLSIGDQAVFLSSEDEAGLALSGTGTPLRSSQVRICDDSGRTLSKGYIGYIQIKGANITDGYYNNEEATNKLFTPDEWAHTGDLGFLIHNHLVFTGRTKDIIIINGSNYYPYDIERIAEECTDLKIKRMIACGVYNEATGTEEVVLFVLYRDKLEEFGRHADQIRRHINHVMGIHVSVILPISKIHQTTSGKLQRYKYIEKYKEGAFQKVADELSKWQEMREQEALVHRPEDATQQALFEIWSKLLGKKYFGVHDSFFEIGGTSILVIQMLEEVDLLYPDVITLTDIFAYPSVEQLAQLISSSDGLSKKEIQLQAVQLEAPYFEAEWSGAENQYRMVMSSSQRDRFQTFCHELQVADEAVWLALFSNAIYEISTGPKVTVHTMMDGKGWIVPFHVDFAQVESIEDLLVLAGAKKKVGEAEVYHTRDIERHVTRIEPGYVRCLFAQKGWLHTEDALHNVFDMIMEWEDLKDTSELFFRYNPSRMNGVLMKELFQTVADSIESLLSVDRLPTFRYHSK</sequence>
<evidence type="ECO:0000259" key="2">
    <source>
        <dbReference type="PROSITE" id="PS50075"/>
    </source>
</evidence>
<dbReference type="Gene3D" id="1.10.1200.10">
    <property type="entry name" value="ACP-like"/>
    <property type="match status" value="1"/>
</dbReference>
<dbReference type="PROSITE" id="PS50075">
    <property type="entry name" value="CARRIER"/>
    <property type="match status" value="1"/>
</dbReference>
<proteinExistence type="inferred from homology"/>
<organism evidence="3 4">
    <name type="scientific">Paenibacillus cucumis</name>
    <name type="common">ex Kampfer et al. 2016</name>
    <dbReference type="NCBI Taxonomy" id="1776858"/>
    <lineage>
        <taxon>Bacteria</taxon>
        <taxon>Bacillati</taxon>
        <taxon>Bacillota</taxon>
        <taxon>Bacilli</taxon>
        <taxon>Bacillales</taxon>
        <taxon>Paenibacillaceae</taxon>
        <taxon>Paenibacillus</taxon>
    </lineage>
</organism>
<gene>
    <name evidence="3" type="ORF">H7T88_00885</name>
</gene>
<accession>A0ABS7KCV9</accession>
<dbReference type="InterPro" id="IPR020845">
    <property type="entry name" value="AMP-binding_CS"/>
</dbReference>
<dbReference type="InterPro" id="IPR042099">
    <property type="entry name" value="ANL_N_sf"/>
</dbReference>
<dbReference type="Gene3D" id="3.30.300.30">
    <property type="match status" value="1"/>
</dbReference>
<dbReference type="InterPro" id="IPR009081">
    <property type="entry name" value="PP-bd_ACP"/>
</dbReference>
<dbReference type="PANTHER" id="PTHR22754:SF32">
    <property type="entry name" value="DISCO-INTERACTING PROTEIN 2"/>
    <property type="match status" value="1"/>
</dbReference>
<comment type="similarity">
    <text evidence="1">Belongs to the ATP-dependent AMP-binding enzyme family.</text>
</comment>
<dbReference type="InterPro" id="IPR045851">
    <property type="entry name" value="AMP-bd_C_sf"/>
</dbReference>
<dbReference type="InterPro" id="IPR036736">
    <property type="entry name" value="ACP-like_sf"/>
</dbReference>
<protein>
    <submittedName>
        <fullName evidence="3">Non-ribosomal peptide synthetase</fullName>
    </submittedName>
</protein>
<dbReference type="Proteomes" id="UP000706031">
    <property type="component" value="Unassembled WGS sequence"/>
</dbReference>
<name>A0ABS7KCV9_9BACL</name>
<dbReference type="PROSITE" id="PS00455">
    <property type="entry name" value="AMP_BINDING"/>
    <property type="match status" value="1"/>
</dbReference>
<dbReference type="SUPFAM" id="SSF47336">
    <property type="entry name" value="ACP-like"/>
    <property type="match status" value="1"/>
</dbReference>
<dbReference type="SUPFAM" id="SSF56801">
    <property type="entry name" value="Acetyl-CoA synthetase-like"/>
    <property type="match status" value="1"/>
</dbReference>
<dbReference type="EMBL" id="JACLIC010000002">
    <property type="protein sequence ID" value="MBY0201796.1"/>
    <property type="molecule type" value="Genomic_DNA"/>
</dbReference>
<comment type="caution">
    <text evidence="3">The sequence shown here is derived from an EMBL/GenBank/DDBJ whole genome shotgun (WGS) entry which is preliminary data.</text>
</comment>
<reference evidence="3 4" key="1">
    <citation type="submission" date="2020-08" db="EMBL/GenBank/DDBJ databases">
        <title>Fungal Genomes of the International Space Station.</title>
        <authorList>
            <person name="Seuylemezian A."/>
            <person name="Singh N.K."/>
            <person name="Wood J."/>
            <person name="Venkateswaran K."/>
        </authorList>
    </citation>
    <scope>NUCLEOTIDE SEQUENCE [LARGE SCALE GENOMIC DNA]</scope>
    <source>
        <strain evidence="3 4">S/N-304-OC-R4</strain>
    </source>
</reference>
<dbReference type="PANTHER" id="PTHR22754">
    <property type="entry name" value="DISCO-INTERACTING PROTEIN 2 DIP2 -RELATED"/>
    <property type="match status" value="1"/>
</dbReference>
<evidence type="ECO:0000256" key="1">
    <source>
        <dbReference type="ARBA" id="ARBA00006432"/>
    </source>
</evidence>
<dbReference type="Gene3D" id="3.40.50.12780">
    <property type="entry name" value="N-terminal domain of ligase-like"/>
    <property type="match status" value="1"/>
</dbReference>
<evidence type="ECO:0000313" key="4">
    <source>
        <dbReference type="Proteomes" id="UP000706031"/>
    </source>
</evidence>
<dbReference type="Pfam" id="PF00550">
    <property type="entry name" value="PP-binding"/>
    <property type="match status" value="1"/>
</dbReference>
<keyword evidence="4" id="KW-1185">Reference proteome</keyword>
<dbReference type="Pfam" id="PF00501">
    <property type="entry name" value="AMP-binding"/>
    <property type="match status" value="1"/>
</dbReference>
<evidence type="ECO:0000313" key="3">
    <source>
        <dbReference type="EMBL" id="MBY0201796.1"/>
    </source>
</evidence>
<feature type="domain" description="Carrier" evidence="2">
    <location>
        <begin position="575"/>
        <end position="650"/>
    </location>
</feature>
<dbReference type="RefSeq" id="WP_221786486.1">
    <property type="nucleotide sequence ID" value="NZ_JACLIC010000002.1"/>
</dbReference>
<dbReference type="InterPro" id="IPR000873">
    <property type="entry name" value="AMP-dep_synth/lig_dom"/>
</dbReference>